<gene>
    <name evidence="6" type="ORF">KIK155_LOCUS27359</name>
</gene>
<dbReference type="InterPro" id="IPR051284">
    <property type="entry name" value="ZnF_MYMT-QRICH1"/>
</dbReference>
<name>A0A818VF74_9BILA</name>
<dbReference type="Proteomes" id="UP000663865">
    <property type="component" value="Unassembled WGS sequence"/>
</dbReference>
<feature type="domain" description="ZMYM2-like/QRICH1 C-terminal" evidence="5">
    <location>
        <begin position="254"/>
        <end position="331"/>
    </location>
</feature>
<dbReference type="EMBL" id="CAJNYV010004967">
    <property type="protein sequence ID" value="CAF3711538.1"/>
    <property type="molecule type" value="Genomic_DNA"/>
</dbReference>
<dbReference type="Pfam" id="PF12012">
    <property type="entry name" value="DUF3504"/>
    <property type="match status" value="1"/>
</dbReference>
<evidence type="ECO:0000256" key="4">
    <source>
        <dbReference type="SAM" id="MobiDB-lite"/>
    </source>
</evidence>
<evidence type="ECO:0000256" key="2">
    <source>
        <dbReference type="ARBA" id="ARBA00022553"/>
    </source>
</evidence>
<evidence type="ECO:0000313" key="6">
    <source>
        <dbReference type="EMBL" id="CAF3711538.1"/>
    </source>
</evidence>
<feature type="region of interest" description="Disordered" evidence="4">
    <location>
        <begin position="391"/>
        <end position="413"/>
    </location>
</feature>
<dbReference type="PANTHER" id="PTHR45736:SF1">
    <property type="entry name" value="WITHOUT CHILDREN, ISOFORM B"/>
    <property type="match status" value="1"/>
</dbReference>
<keyword evidence="3" id="KW-0832">Ubl conjugation</keyword>
<keyword evidence="1" id="KW-1017">Isopeptide bond</keyword>
<sequence>MKNKTTMCKPLVCEQEVKAKPTRFTIATQTEMEYMILNVPLLTLPVPIYLPSPAPSYRLFEPKAMAIPAPFFVPIMIPVPKNTQRDLLPDDSYEAALVMYAESLVRAQNQPQQTITSHTNDSMTMIDLTRDDSYLTTSQAIENLPELDVEAHYIDPLTSNDPEVQKLLRMLHDAGDRLKWTYGVEAFQQWCAQRNKSILNPSEINTPEGIQFYLNLNNRQIDLFDPCYVEFNSTLNKILINYMPRILTGSNSYVSLIDENLLYDIHQFGTLTPWSLLTTLIYTNSKYFNLKTVDSHMAISFSNFGKYSQCVRLSTNSSQGQQMNYLRFYAHNPGNCSEQVRGVADVFYLFPIVGQSLANSLWFSNEPLSTAIIDQILNRLKILPDFHNQTKPVDTNSSSTDNNVTTATSTTIS</sequence>
<evidence type="ECO:0000313" key="7">
    <source>
        <dbReference type="Proteomes" id="UP000663865"/>
    </source>
</evidence>
<dbReference type="InterPro" id="IPR021893">
    <property type="entry name" value="ZMYM2-like_C"/>
</dbReference>
<feature type="compositionally biased region" description="Low complexity" evidence="4">
    <location>
        <begin position="395"/>
        <end position="413"/>
    </location>
</feature>
<reference evidence="6" key="1">
    <citation type="submission" date="2021-02" db="EMBL/GenBank/DDBJ databases">
        <authorList>
            <person name="Nowell W R."/>
        </authorList>
    </citation>
    <scope>NUCLEOTIDE SEQUENCE</scope>
</reference>
<dbReference type="PANTHER" id="PTHR45736">
    <property type="entry name" value="ZINC FINGER MYM-TYPE PROTEIN"/>
    <property type="match status" value="1"/>
</dbReference>
<protein>
    <recommendedName>
        <fullName evidence="5">ZMYM2-like/QRICH1 C-terminal domain-containing protein</fullName>
    </recommendedName>
</protein>
<evidence type="ECO:0000256" key="3">
    <source>
        <dbReference type="ARBA" id="ARBA00022843"/>
    </source>
</evidence>
<evidence type="ECO:0000259" key="5">
    <source>
        <dbReference type="Pfam" id="PF12012"/>
    </source>
</evidence>
<comment type="caution">
    <text evidence="6">The sequence shown here is derived from an EMBL/GenBank/DDBJ whole genome shotgun (WGS) entry which is preliminary data.</text>
</comment>
<organism evidence="6 7">
    <name type="scientific">Rotaria socialis</name>
    <dbReference type="NCBI Taxonomy" id="392032"/>
    <lineage>
        <taxon>Eukaryota</taxon>
        <taxon>Metazoa</taxon>
        <taxon>Spiralia</taxon>
        <taxon>Gnathifera</taxon>
        <taxon>Rotifera</taxon>
        <taxon>Eurotatoria</taxon>
        <taxon>Bdelloidea</taxon>
        <taxon>Philodinida</taxon>
        <taxon>Philodinidae</taxon>
        <taxon>Rotaria</taxon>
    </lineage>
</organism>
<proteinExistence type="predicted"/>
<evidence type="ECO:0000256" key="1">
    <source>
        <dbReference type="ARBA" id="ARBA00022499"/>
    </source>
</evidence>
<accession>A0A818VF74</accession>
<keyword evidence="2" id="KW-0597">Phosphoprotein</keyword>
<dbReference type="AlphaFoldDB" id="A0A818VF74"/>